<feature type="repeat" description="ARM" evidence="7">
    <location>
        <begin position="420"/>
        <end position="463"/>
    </location>
</feature>
<dbReference type="Pfam" id="PF05794">
    <property type="entry name" value="Tcp11"/>
    <property type="match status" value="1"/>
</dbReference>
<comment type="subcellular location">
    <subcellularLocation>
        <location evidence="1">Cell junction</location>
    </subcellularLocation>
</comment>
<dbReference type="Proteomes" id="UP000830375">
    <property type="component" value="Unassembled WGS sequence"/>
</dbReference>
<feature type="transmembrane region" description="Helical" evidence="9">
    <location>
        <begin position="1240"/>
        <end position="1266"/>
    </location>
</feature>
<evidence type="ECO:0000313" key="11">
    <source>
        <dbReference type="Proteomes" id="UP000830375"/>
    </source>
</evidence>
<evidence type="ECO:0000256" key="3">
    <source>
        <dbReference type="ARBA" id="ARBA00010954"/>
    </source>
</evidence>
<evidence type="ECO:0000256" key="9">
    <source>
        <dbReference type="SAM" id="Phobius"/>
    </source>
</evidence>
<dbReference type="Gene3D" id="1.25.10.10">
    <property type="entry name" value="Leucine-rich Repeat Variant"/>
    <property type="match status" value="1"/>
</dbReference>
<keyword evidence="9" id="KW-0472">Membrane</keyword>
<dbReference type="InterPro" id="IPR028435">
    <property type="entry name" value="Plakophilin/d_Catenin"/>
</dbReference>
<gene>
    <name evidence="10" type="ORF">H4Q32_021684</name>
</gene>
<dbReference type="Pfam" id="PF00514">
    <property type="entry name" value="Arm"/>
    <property type="match status" value="2"/>
</dbReference>
<accession>A0ABQ8MRF8</accession>
<dbReference type="PROSITE" id="PS50176">
    <property type="entry name" value="ARM_REPEAT"/>
    <property type="match status" value="2"/>
</dbReference>
<dbReference type="SUPFAM" id="SSF48371">
    <property type="entry name" value="ARM repeat"/>
    <property type="match status" value="1"/>
</dbReference>
<feature type="compositionally biased region" description="Low complexity" evidence="8">
    <location>
        <begin position="880"/>
        <end position="894"/>
    </location>
</feature>
<organism evidence="10 11">
    <name type="scientific">Labeo rohita</name>
    <name type="common">Indian major carp</name>
    <name type="synonym">Cyprinus rohita</name>
    <dbReference type="NCBI Taxonomy" id="84645"/>
    <lineage>
        <taxon>Eukaryota</taxon>
        <taxon>Metazoa</taxon>
        <taxon>Chordata</taxon>
        <taxon>Craniata</taxon>
        <taxon>Vertebrata</taxon>
        <taxon>Euteleostomi</taxon>
        <taxon>Actinopterygii</taxon>
        <taxon>Neopterygii</taxon>
        <taxon>Teleostei</taxon>
        <taxon>Ostariophysi</taxon>
        <taxon>Cypriniformes</taxon>
        <taxon>Cyprinidae</taxon>
        <taxon>Labeoninae</taxon>
        <taxon>Labeonini</taxon>
        <taxon>Labeo</taxon>
    </lineage>
</organism>
<comment type="similarity">
    <text evidence="2">Belongs to the beta-catenin family.</text>
</comment>
<evidence type="ECO:0000256" key="8">
    <source>
        <dbReference type="SAM" id="MobiDB-lite"/>
    </source>
</evidence>
<protein>
    <submittedName>
        <fullName evidence="10">T-complex protein 11-like protein 2</fullName>
    </submittedName>
</protein>
<dbReference type="PANTHER" id="PTHR10372">
    <property type="entry name" value="PLAKOPHILLIN-RELATED"/>
    <property type="match status" value="1"/>
</dbReference>
<feature type="compositionally biased region" description="Low complexity" evidence="8">
    <location>
        <begin position="97"/>
        <end position="111"/>
    </location>
</feature>
<feature type="region of interest" description="Disordered" evidence="8">
    <location>
        <begin position="829"/>
        <end position="896"/>
    </location>
</feature>
<feature type="region of interest" description="Disordered" evidence="8">
    <location>
        <begin position="82"/>
        <end position="111"/>
    </location>
</feature>
<keyword evidence="11" id="KW-1185">Reference proteome</keyword>
<keyword evidence="9" id="KW-1133">Transmembrane helix</keyword>
<feature type="region of interest" description="Disordered" evidence="8">
    <location>
        <begin position="1"/>
        <end position="34"/>
    </location>
</feature>
<dbReference type="EMBL" id="JACTAM010000004">
    <property type="protein sequence ID" value="KAI2665404.1"/>
    <property type="molecule type" value="Genomic_DNA"/>
</dbReference>
<proteinExistence type="inferred from homology"/>
<reference evidence="10 11" key="1">
    <citation type="submission" date="2022-01" db="EMBL/GenBank/DDBJ databases">
        <title>A high-quality chromosome-level genome assembly of rohu carp, Labeo rohita.</title>
        <authorList>
            <person name="Arick M.A. II"/>
            <person name="Hsu C.-Y."/>
            <person name="Magbanua Z."/>
            <person name="Pechanova O."/>
            <person name="Grover C."/>
            <person name="Miller E."/>
            <person name="Thrash A."/>
            <person name="Ezzel L."/>
            <person name="Alam S."/>
            <person name="Benzie J."/>
            <person name="Hamilton M."/>
            <person name="Karsi A."/>
            <person name="Lawrence M.L."/>
            <person name="Peterson D.G."/>
        </authorList>
    </citation>
    <scope>NUCLEOTIDE SEQUENCE [LARGE SCALE GENOMIC DNA]</scope>
    <source>
        <strain evidence="11">BAU-BD-2019</strain>
        <tissue evidence="10">Blood</tissue>
    </source>
</reference>
<feature type="repeat" description="ARM" evidence="7">
    <location>
        <begin position="378"/>
        <end position="416"/>
    </location>
</feature>
<keyword evidence="6" id="KW-0965">Cell junction</keyword>
<keyword evidence="4" id="KW-0677">Repeat</keyword>
<feature type="compositionally biased region" description="Basic and acidic residues" evidence="8">
    <location>
        <begin position="1"/>
        <end position="13"/>
    </location>
</feature>
<dbReference type="PANTHER" id="PTHR10372:SF25">
    <property type="entry name" value="PLAKOPHILIN-2"/>
    <property type="match status" value="1"/>
</dbReference>
<evidence type="ECO:0000256" key="2">
    <source>
        <dbReference type="ARBA" id="ARBA00005462"/>
    </source>
</evidence>
<evidence type="ECO:0000256" key="6">
    <source>
        <dbReference type="ARBA" id="ARBA00022949"/>
    </source>
</evidence>
<keyword evidence="9" id="KW-0812">Transmembrane</keyword>
<evidence type="ECO:0000256" key="5">
    <source>
        <dbReference type="ARBA" id="ARBA00022889"/>
    </source>
</evidence>
<dbReference type="InterPro" id="IPR016024">
    <property type="entry name" value="ARM-type_fold"/>
</dbReference>
<evidence type="ECO:0000256" key="7">
    <source>
        <dbReference type="PROSITE-ProRule" id="PRU00259"/>
    </source>
</evidence>
<sequence>MFKPHPEHKEEPQRCYTPNRETRTPDASSAKDPMAEAADFMRSVLPVHRAFYSEDSSLALPQADKLALADAHRLNRLQQQVQLTLSRKRKKAKPTESSLSDSLSSCHISSSSSLGSLHLKRIPVSHEVTRLSRMVERSRWSNTEPPPFYRGYGSFRYIAKKPAFCWGSNSLTLPSAPRVNRFHMKTQTLRYAHSEVLRNPRFADLSGVTQLSSNPVYENNDIDDTDDVFLPDTPHNASQERNRMEIEKHTLQRTLCMPREGGFGAQEQSENVSWHSRIRKPSLELVAGRRLSQPGSLISMEEQSGSSRMIDKVAVKQNAMTGSSKKVRQAELGPEMTLKGAVNLLAQDNMETQITAANFIQNQCFNSPDAKKKIHYLKGIPKLLKLMQSDSEELQRAAVGALRNIVFENNDNKMAVKDCEGLPVILRLLKKNRDIETRRQLTGLLWNLSSHDLLKEQLAREAVEPLTVGVLVPCSGISEGEDPKLELLADPDIFYNATGCLRDDRKELGGERGAGSAKGLKTGIELGSPNLSSAGPDGRKAMRDCEGLIECLIYYIRGTIADYKPDDKATENCVCILHNLSYRFDCELPCVDSPVEQQPKQNHNGETSNPGCFILNSPKNADETQGADEVYPLLEENGSPHGVEWLWSAITVRMYLSLIAVSTNQHTKEASVGALQNLTASSGETSQAIAHFIVQKEGGLSQVKKMLQEGEKEEIRISVSLLKNISRYRELHADIVKQVLPELVAILPNSDRNVEQPIDITVMICHILINLSHASIPNTRAIINQGALPKIISISTKDNGFGPTRAGQAACILLHTLWRHSELHSSFRKQPLTMPLNDERPTSTSTVASEDQSSDTESSERCDSLTSSSDVDCSRQSFTSDSSSKHNSPSCSPPKTLTLDEVMASARDLSNLSLAHEIVVNRNFHLEPPDLPQNSLEKKVKDMVHKAFWDCLESELNDDPPEYDYAIKLLEEIRDTLLSFLNPGANRLRTQIMEVLDMDLIRQQADNNAVDIQGLVSYIINTMGKFCAPVRDDEIKKLKENSGNLAIVYGVKIQDVQHLKLRILEACAGISPAVLLSVCEEWEKRVALTIEKTKVGSKMANFKMATMVTTHLEKEIFRVLDLMKMDMVNFTIQSLRPELQRQSVEYERAKFQSILERTPSALDHTTEWIKSSIEEATRVMPPADKTSDSGQTSKPLPGPTLVLNTAYIRLLTWDESMGPLPETLMTDEVRLQEMQRSLQLYQAVASVLLIVYSSIGGAVSGLPALVERLKKMTAVLLEGMHSKDFNLTETLGNVSAQICCEVNKSLAERNFPALPAELQETLKGQICDITQENNPIRTLVEGRVQQYFRVVLASTNSHRTPPPVPPGLGLIQPELMGLGVNFVNLVNFNKKVYGPFYVSILKNLLFIDMQAPTPQNGIIQGPPGSPLESK</sequence>
<comment type="caution">
    <text evidence="10">The sequence shown here is derived from an EMBL/GenBank/DDBJ whole genome shotgun (WGS) entry which is preliminary data.</text>
</comment>
<comment type="similarity">
    <text evidence="3">Belongs to the TCP11 family.</text>
</comment>
<evidence type="ECO:0000256" key="4">
    <source>
        <dbReference type="ARBA" id="ARBA00022737"/>
    </source>
</evidence>
<name>A0ABQ8MRF8_LABRO</name>
<dbReference type="InterPro" id="IPR000225">
    <property type="entry name" value="Armadillo"/>
</dbReference>
<feature type="compositionally biased region" description="Polar residues" evidence="8">
    <location>
        <begin position="864"/>
        <end position="879"/>
    </location>
</feature>
<evidence type="ECO:0000313" key="10">
    <source>
        <dbReference type="EMBL" id="KAI2665404.1"/>
    </source>
</evidence>
<dbReference type="InterPro" id="IPR008862">
    <property type="entry name" value="Tcp11"/>
</dbReference>
<keyword evidence="5" id="KW-0130">Cell adhesion</keyword>
<dbReference type="InterPro" id="IPR011989">
    <property type="entry name" value="ARM-like"/>
</dbReference>
<evidence type="ECO:0000256" key="1">
    <source>
        <dbReference type="ARBA" id="ARBA00004282"/>
    </source>
</evidence>
<dbReference type="SMART" id="SM00185">
    <property type="entry name" value="ARM"/>
    <property type="match status" value="6"/>
</dbReference>